<organism evidence="1 2">
    <name type="scientific">Taibaiella soli</name>
    <dbReference type="NCBI Taxonomy" id="1649169"/>
    <lineage>
        <taxon>Bacteria</taxon>
        <taxon>Pseudomonadati</taxon>
        <taxon>Bacteroidota</taxon>
        <taxon>Chitinophagia</taxon>
        <taxon>Chitinophagales</taxon>
        <taxon>Chitinophagaceae</taxon>
        <taxon>Taibaiella</taxon>
    </lineage>
</organism>
<dbReference type="InterPro" id="IPR036412">
    <property type="entry name" value="HAD-like_sf"/>
</dbReference>
<dbReference type="Gene3D" id="1.10.150.240">
    <property type="entry name" value="Putative phosphatase, domain 2"/>
    <property type="match status" value="1"/>
</dbReference>
<name>A0A2W2AYC4_9BACT</name>
<dbReference type="InterPro" id="IPR023214">
    <property type="entry name" value="HAD_sf"/>
</dbReference>
<dbReference type="PANTHER" id="PTHR43611:SF3">
    <property type="entry name" value="FLAVIN MONONUCLEOTIDE HYDROLASE 1, CHLOROPLATIC"/>
    <property type="match status" value="1"/>
</dbReference>
<protein>
    <submittedName>
        <fullName evidence="1">HAD family phosphatase</fullName>
    </submittedName>
</protein>
<dbReference type="Pfam" id="PF00702">
    <property type="entry name" value="Hydrolase"/>
    <property type="match status" value="1"/>
</dbReference>
<reference evidence="1 2" key="1">
    <citation type="submission" date="2018-06" db="EMBL/GenBank/DDBJ databases">
        <title>Mucibacter soli gen. nov., sp. nov., a new member of the family Chitinophagaceae producing mucin.</title>
        <authorList>
            <person name="Kim M.-K."/>
            <person name="Park S."/>
            <person name="Kim T.-S."/>
            <person name="Joung Y."/>
            <person name="Han J.-H."/>
            <person name="Kim S.B."/>
        </authorList>
    </citation>
    <scope>NUCLEOTIDE SEQUENCE [LARGE SCALE GENOMIC DNA]</scope>
    <source>
        <strain evidence="1 2">R1-15</strain>
    </source>
</reference>
<keyword evidence="2" id="KW-1185">Reference proteome</keyword>
<dbReference type="Proteomes" id="UP000248745">
    <property type="component" value="Unassembled WGS sequence"/>
</dbReference>
<dbReference type="PANTHER" id="PTHR43611">
    <property type="entry name" value="ALPHA-D-GLUCOSE 1-PHOSPHATE PHOSPHATASE"/>
    <property type="match status" value="1"/>
</dbReference>
<dbReference type="EMBL" id="QKTW01000017">
    <property type="protein sequence ID" value="PZF72688.1"/>
    <property type="molecule type" value="Genomic_DNA"/>
</dbReference>
<dbReference type="AlphaFoldDB" id="A0A2W2AYC4"/>
<sequence>MNGPIKTLFLDIGNVVLSNGWGHEFLPPAAAHFNIDRGELETRHASVFDNYEIGQATLDDYLDLAVFNEPRSFTKKDFTNFMFAQSVALPHHLDFFLALKRRLNVKVFAVSNEGREIHEYRVAKFGLDDLFDGYISSCYVGLHKPCREILRLACDIAHTAPDQGLYIDDRKELVEMATMFGLQALWFQGLDQTKDFLDAYFKKHR</sequence>
<accession>A0A2W2AYC4</accession>
<proteinExistence type="predicted"/>
<dbReference type="RefSeq" id="WP_110999279.1">
    <property type="nucleotide sequence ID" value="NZ_QKTW01000017.1"/>
</dbReference>
<dbReference type="SUPFAM" id="SSF56784">
    <property type="entry name" value="HAD-like"/>
    <property type="match status" value="1"/>
</dbReference>
<evidence type="ECO:0000313" key="1">
    <source>
        <dbReference type="EMBL" id="PZF72688.1"/>
    </source>
</evidence>
<gene>
    <name evidence="1" type="ORF">DN068_12550</name>
</gene>
<dbReference type="Gene3D" id="3.40.50.1000">
    <property type="entry name" value="HAD superfamily/HAD-like"/>
    <property type="match status" value="1"/>
</dbReference>
<evidence type="ECO:0000313" key="2">
    <source>
        <dbReference type="Proteomes" id="UP000248745"/>
    </source>
</evidence>
<dbReference type="OrthoDB" id="9797415at2"/>
<comment type="caution">
    <text evidence="1">The sequence shown here is derived from an EMBL/GenBank/DDBJ whole genome shotgun (WGS) entry which is preliminary data.</text>
</comment>
<dbReference type="InterPro" id="IPR023198">
    <property type="entry name" value="PGP-like_dom2"/>
</dbReference>